<feature type="compositionally biased region" description="Pro residues" evidence="1">
    <location>
        <begin position="132"/>
        <end position="152"/>
    </location>
</feature>
<feature type="signal peptide" evidence="2">
    <location>
        <begin position="1"/>
        <end position="22"/>
    </location>
</feature>
<dbReference type="Proteomes" id="UP001189429">
    <property type="component" value="Unassembled WGS sequence"/>
</dbReference>
<protein>
    <submittedName>
        <fullName evidence="3">Uncharacterized protein</fullName>
    </submittedName>
</protein>
<feature type="compositionally biased region" description="Polar residues" evidence="1">
    <location>
        <begin position="245"/>
        <end position="255"/>
    </location>
</feature>
<sequence length="320" mass="35006">MAPSRAAAGALLLLDAAQHATATTEFDCDFAATTKWEAVWTEAEKMWCCENLGKGLKGCEVKQESFDCDAGLPKWKTGWSEEKKEWCCKNKKKGCEDPFDCDAGLPKWKTGWSEEKKEWCCEHEKKGCEAPTPAPPPRAPAPPPPAPTPPQDSPAFNCTSGNSSKWSANKKLWCYEHWEDQLKYMVHDCSADFDEWEDKWSDEKKSWCCENVERGCPDAPATTLAPYDCSDGCCLNAGRGCPQESNATSSEKGNGSTPGGKTGADAGRQGQPAADTGSKAFFHGHGSDRDACGTSKQDLRTKAALCVDLWHTEKYTRVAP</sequence>
<reference evidence="3" key="1">
    <citation type="submission" date="2023-10" db="EMBL/GenBank/DDBJ databases">
        <authorList>
            <person name="Chen Y."/>
            <person name="Shah S."/>
            <person name="Dougan E. K."/>
            <person name="Thang M."/>
            <person name="Chan C."/>
        </authorList>
    </citation>
    <scope>NUCLEOTIDE SEQUENCE [LARGE SCALE GENOMIC DNA]</scope>
</reference>
<evidence type="ECO:0000256" key="1">
    <source>
        <dbReference type="SAM" id="MobiDB-lite"/>
    </source>
</evidence>
<keyword evidence="4" id="KW-1185">Reference proteome</keyword>
<evidence type="ECO:0000256" key="2">
    <source>
        <dbReference type="SAM" id="SignalP"/>
    </source>
</evidence>
<evidence type="ECO:0000313" key="3">
    <source>
        <dbReference type="EMBL" id="CAK0821922.1"/>
    </source>
</evidence>
<dbReference type="EMBL" id="CAUYUJ010007779">
    <property type="protein sequence ID" value="CAK0821922.1"/>
    <property type="molecule type" value="Genomic_DNA"/>
</dbReference>
<feature type="region of interest" description="Disordered" evidence="1">
    <location>
        <begin position="129"/>
        <end position="165"/>
    </location>
</feature>
<name>A0ABN9RRN7_9DINO</name>
<feature type="compositionally biased region" description="Polar residues" evidence="1">
    <location>
        <begin position="154"/>
        <end position="165"/>
    </location>
</feature>
<feature type="region of interest" description="Disordered" evidence="1">
    <location>
        <begin position="245"/>
        <end position="282"/>
    </location>
</feature>
<evidence type="ECO:0000313" key="4">
    <source>
        <dbReference type="Proteomes" id="UP001189429"/>
    </source>
</evidence>
<feature type="chain" id="PRO_5047361573" evidence="2">
    <location>
        <begin position="23"/>
        <end position="320"/>
    </location>
</feature>
<organism evidence="3 4">
    <name type="scientific">Prorocentrum cordatum</name>
    <dbReference type="NCBI Taxonomy" id="2364126"/>
    <lineage>
        <taxon>Eukaryota</taxon>
        <taxon>Sar</taxon>
        <taxon>Alveolata</taxon>
        <taxon>Dinophyceae</taxon>
        <taxon>Prorocentrales</taxon>
        <taxon>Prorocentraceae</taxon>
        <taxon>Prorocentrum</taxon>
    </lineage>
</organism>
<accession>A0ABN9RRN7</accession>
<gene>
    <name evidence="3" type="ORF">PCOR1329_LOCUS23056</name>
</gene>
<comment type="caution">
    <text evidence="3">The sequence shown here is derived from an EMBL/GenBank/DDBJ whole genome shotgun (WGS) entry which is preliminary data.</text>
</comment>
<proteinExistence type="predicted"/>
<keyword evidence="2" id="KW-0732">Signal</keyword>